<gene>
    <name evidence="2" type="ORF">E2562_004293</name>
</gene>
<name>A0A6G1BRU9_9ORYZ</name>
<dbReference type="InterPro" id="IPR055357">
    <property type="entry name" value="LRR_At1g61320_AtMIF1"/>
</dbReference>
<protein>
    <recommendedName>
        <fullName evidence="1">At1g61320/AtMIF1 LRR domain-containing protein</fullName>
    </recommendedName>
</protein>
<comment type="caution">
    <text evidence="2">The sequence shown here is derived from an EMBL/GenBank/DDBJ whole genome shotgun (WGS) entry which is preliminary data.</text>
</comment>
<feature type="domain" description="At1g61320/AtMIF1 LRR" evidence="1">
    <location>
        <begin position="302"/>
        <end position="363"/>
    </location>
</feature>
<accession>A0A6G1BRU9</accession>
<reference evidence="2 3" key="1">
    <citation type="submission" date="2019-11" db="EMBL/GenBank/DDBJ databases">
        <title>Whole genome sequence of Oryza granulata.</title>
        <authorList>
            <person name="Li W."/>
        </authorList>
    </citation>
    <scope>NUCLEOTIDE SEQUENCE [LARGE SCALE GENOMIC DNA]</scope>
    <source>
        <strain evidence="3">cv. Menghai</strain>
        <tissue evidence="2">Leaf</tissue>
    </source>
</reference>
<sequence>MWTIVAAGVEQYHWKVVNLHQLLALRYADELFGDVERCLSEIRDADNDIITDALVGELHCLVVGLMDLDTLYDPEGIGLVSASLEVIHSARSTPDGAALAALRQHLSKALREVWAARGRPVVVSFAQPDGRPIQLSGKEKLKSLFRALPVQANPAWMMRVDLEMRRINLRDSEESLSMLYKGSQSHGWNAVNFDSLVKALALDSLFAEMERRLKKLLWNLGRPIVRNQAIKDVEDHSQEMLRIVTEGNFTISPEEGVLKGVLVDSPAYYGLEDTETYTLNSFLSSLAMKTTHHAERPELSSAVLGKWFENTQQDHLRRDSILGEFDGDHPYLRQMPECRHGNLKNVTITGFNSARSVLDCHCLNLSDRGLLTAAADAEKDQMLQCLAACYRNGRSGVKGSTALNGIHC</sequence>
<evidence type="ECO:0000313" key="3">
    <source>
        <dbReference type="Proteomes" id="UP000479710"/>
    </source>
</evidence>
<keyword evidence="3" id="KW-1185">Reference proteome</keyword>
<dbReference type="Pfam" id="PF23622">
    <property type="entry name" value="LRR_At1g61320_AtMIF1"/>
    <property type="match status" value="1"/>
</dbReference>
<dbReference type="EMBL" id="SPHZ02000011">
    <property type="protein sequence ID" value="KAF0890808.1"/>
    <property type="molecule type" value="Genomic_DNA"/>
</dbReference>
<organism evidence="2 3">
    <name type="scientific">Oryza meyeriana var. granulata</name>
    <dbReference type="NCBI Taxonomy" id="110450"/>
    <lineage>
        <taxon>Eukaryota</taxon>
        <taxon>Viridiplantae</taxon>
        <taxon>Streptophyta</taxon>
        <taxon>Embryophyta</taxon>
        <taxon>Tracheophyta</taxon>
        <taxon>Spermatophyta</taxon>
        <taxon>Magnoliopsida</taxon>
        <taxon>Liliopsida</taxon>
        <taxon>Poales</taxon>
        <taxon>Poaceae</taxon>
        <taxon>BOP clade</taxon>
        <taxon>Oryzoideae</taxon>
        <taxon>Oryzeae</taxon>
        <taxon>Oryzinae</taxon>
        <taxon>Oryza</taxon>
        <taxon>Oryza meyeriana</taxon>
    </lineage>
</organism>
<evidence type="ECO:0000313" key="2">
    <source>
        <dbReference type="EMBL" id="KAF0890808.1"/>
    </source>
</evidence>
<proteinExistence type="predicted"/>
<dbReference type="OrthoDB" id="673865at2759"/>
<dbReference type="AlphaFoldDB" id="A0A6G1BRU9"/>
<dbReference type="Proteomes" id="UP000479710">
    <property type="component" value="Unassembled WGS sequence"/>
</dbReference>
<evidence type="ECO:0000259" key="1">
    <source>
        <dbReference type="Pfam" id="PF23622"/>
    </source>
</evidence>